<reference evidence="1" key="1">
    <citation type="journal article" date="2019" name="bioRxiv">
        <title>The Genome of the Zebra Mussel, Dreissena polymorpha: A Resource for Invasive Species Research.</title>
        <authorList>
            <person name="McCartney M.A."/>
            <person name="Auch B."/>
            <person name="Kono T."/>
            <person name="Mallez S."/>
            <person name="Zhang Y."/>
            <person name="Obille A."/>
            <person name="Becker A."/>
            <person name="Abrahante J.E."/>
            <person name="Garbe J."/>
            <person name="Badalamenti J.P."/>
            <person name="Herman A."/>
            <person name="Mangelson H."/>
            <person name="Liachko I."/>
            <person name="Sullivan S."/>
            <person name="Sone E.D."/>
            <person name="Koren S."/>
            <person name="Silverstein K.A.T."/>
            <person name="Beckman K.B."/>
            <person name="Gohl D.M."/>
        </authorList>
    </citation>
    <scope>NUCLEOTIDE SEQUENCE</scope>
    <source>
        <strain evidence="1">Duluth1</strain>
        <tissue evidence="1">Whole animal</tissue>
    </source>
</reference>
<organism evidence="1 2">
    <name type="scientific">Dreissena polymorpha</name>
    <name type="common">Zebra mussel</name>
    <name type="synonym">Mytilus polymorpha</name>
    <dbReference type="NCBI Taxonomy" id="45954"/>
    <lineage>
        <taxon>Eukaryota</taxon>
        <taxon>Metazoa</taxon>
        <taxon>Spiralia</taxon>
        <taxon>Lophotrochozoa</taxon>
        <taxon>Mollusca</taxon>
        <taxon>Bivalvia</taxon>
        <taxon>Autobranchia</taxon>
        <taxon>Heteroconchia</taxon>
        <taxon>Euheterodonta</taxon>
        <taxon>Imparidentia</taxon>
        <taxon>Neoheterodontei</taxon>
        <taxon>Myida</taxon>
        <taxon>Dreissenoidea</taxon>
        <taxon>Dreissenidae</taxon>
        <taxon>Dreissena</taxon>
    </lineage>
</organism>
<proteinExistence type="predicted"/>
<protein>
    <submittedName>
        <fullName evidence="1">Uncharacterized protein</fullName>
    </submittedName>
</protein>
<accession>A0A9D4DLJ8</accession>
<evidence type="ECO:0000313" key="1">
    <source>
        <dbReference type="EMBL" id="KAH3750575.1"/>
    </source>
</evidence>
<comment type="caution">
    <text evidence="1">The sequence shown here is derived from an EMBL/GenBank/DDBJ whole genome shotgun (WGS) entry which is preliminary data.</text>
</comment>
<sequence length="53" mass="5291">MTTSQCDPCPGGYYCLEEGLEAPSGLCGAGKCYCQPCSGKTGLIAGASSIVPD</sequence>
<dbReference type="Proteomes" id="UP000828390">
    <property type="component" value="Unassembled WGS sequence"/>
</dbReference>
<reference evidence="1" key="2">
    <citation type="submission" date="2020-11" db="EMBL/GenBank/DDBJ databases">
        <authorList>
            <person name="McCartney M.A."/>
            <person name="Auch B."/>
            <person name="Kono T."/>
            <person name="Mallez S."/>
            <person name="Becker A."/>
            <person name="Gohl D.M."/>
            <person name="Silverstein K.A.T."/>
            <person name="Koren S."/>
            <person name="Bechman K.B."/>
            <person name="Herman A."/>
            <person name="Abrahante J.E."/>
            <person name="Garbe J."/>
        </authorList>
    </citation>
    <scope>NUCLEOTIDE SEQUENCE</scope>
    <source>
        <strain evidence="1">Duluth1</strain>
        <tissue evidence="1">Whole animal</tissue>
    </source>
</reference>
<gene>
    <name evidence="1" type="ORF">DPMN_185102</name>
</gene>
<name>A0A9D4DLJ8_DREPO</name>
<dbReference type="EMBL" id="JAIWYP010000010">
    <property type="protein sequence ID" value="KAH3750575.1"/>
    <property type="molecule type" value="Genomic_DNA"/>
</dbReference>
<dbReference type="AlphaFoldDB" id="A0A9D4DLJ8"/>
<keyword evidence="2" id="KW-1185">Reference proteome</keyword>
<evidence type="ECO:0000313" key="2">
    <source>
        <dbReference type="Proteomes" id="UP000828390"/>
    </source>
</evidence>